<organism evidence="9 10">
    <name type="scientific">Renibacterium salmoninarum (strain ATCC 33209 / DSM 20767 / JCM 11484 / NBRC 15589 / NCIMB 2235)</name>
    <dbReference type="NCBI Taxonomy" id="288705"/>
    <lineage>
        <taxon>Bacteria</taxon>
        <taxon>Bacillati</taxon>
        <taxon>Actinomycetota</taxon>
        <taxon>Actinomycetes</taxon>
        <taxon>Micrococcales</taxon>
        <taxon>Micrococcaceae</taxon>
        <taxon>Renibacterium</taxon>
    </lineage>
</organism>
<evidence type="ECO:0000259" key="8">
    <source>
        <dbReference type="PROSITE" id="PS51671"/>
    </source>
</evidence>
<dbReference type="PANTHER" id="PTHR33778:SF1">
    <property type="entry name" value="MAGNESIUM TRANSPORTER YHID-RELATED"/>
    <property type="match status" value="1"/>
</dbReference>
<feature type="transmembrane region" description="Helical" evidence="7">
    <location>
        <begin position="44"/>
        <end position="64"/>
    </location>
</feature>
<dbReference type="Pfam" id="PF02308">
    <property type="entry name" value="MgtC"/>
    <property type="match status" value="1"/>
</dbReference>
<reference evidence="10" key="1">
    <citation type="journal article" date="2008" name="J. Bacteriol.">
        <title>Genome sequence of the fish pathogen Renibacterium salmoninarum suggests reductive evolution away from an environmental Arthrobacter ancestor.</title>
        <authorList>
            <person name="Wiens G.D."/>
            <person name="Rockey D.D."/>
            <person name="Wu Z."/>
            <person name="Chang J."/>
            <person name="Levy R."/>
            <person name="Crane S."/>
            <person name="Chen D.S."/>
            <person name="Capri G.R."/>
            <person name="Burnett J.R."/>
            <person name="Sudheesh P.S."/>
            <person name="Schipma M.J."/>
            <person name="Burd H."/>
            <person name="Bhattacharyya A."/>
            <person name="Rhodes L.D."/>
            <person name="Kaul R."/>
            <person name="Strom M.S."/>
        </authorList>
    </citation>
    <scope>NUCLEOTIDE SEQUENCE [LARGE SCALE GENOMIC DNA]</scope>
    <source>
        <strain evidence="10">ATCC 33209 / DSM 20767 / JCM 11484 / NBRC 15589 / NCIMB 2235</strain>
    </source>
</reference>
<feature type="transmembrane region" description="Helical" evidence="7">
    <location>
        <begin position="76"/>
        <end position="94"/>
    </location>
</feature>
<name>A9WMC4_RENSM</name>
<keyword evidence="4 7" id="KW-0812">Transmembrane</keyword>
<feature type="transmembrane region" description="Helical" evidence="7">
    <location>
        <begin position="12"/>
        <end position="32"/>
    </location>
</feature>
<evidence type="ECO:0000256" key="7">
    <source>
        <dbReference type="SAM" id="Phobius"/>
    </source>
</evidence>
<keyword evidence="10" id="KW-1185">Reference proteome</keyword>
<keyword evidence="5 7" id="KW-1133">Transmembrane helix</keyword>
<gene>
    <name evidence="9" type="ordered locus">RSal33209_0297</name>
</gene>
<feature type="transmembrane region" description="Helical" evidence="7">
    <location>
        <begin position="106"/>
        <end position="136"/>
    </location>
</feature>
<comment type="subcellular location">
    <subcellularLocation>
        <location evidence="1">Cell membrane</location>
        <topology evidence="1">Multi-pass membrane protein</topology>
    </subcellularLocation>
</comment>
<dbReference type="PRINTS" id="PR01837">
    <property type="entry name" value="MGTCSAPBPROT"/>
</dbReference>
<accession>A9WMC4</accession>
<dbReference type="GO" id="GO:0005886">
    <property type="term" value="C:plasma membrane"/>
    <property type="evidence" value="ECO:0007669"/>
    <property type="project" value="UniProtKB-SubCell"/>
</dbReference>
<dbReference type="eggNOG" id="COG1285">
    <property type="taxonomic scope" value="Bacteria"/>
</dbReference>
<comment type="similarity">
    <text evidence="2">Belongs to the MgtC/SapB family.</text>
</comment>
<evidence type="ECO:0000256" key="4">
    <source>
        <dbReference type="ARBA" id="ARBA00022692"/>
    </source>
</evidence>
<dbReference type="PANTHER" id="PTHR33778">
    <property type="entry name" value="PROTEIN MGTC"/>
    <property type="match status" value="1"/>
</dbReference>
<dbReference type="PROSITE" id="PS51671">
    <property type="entry name" value="ACT"/>
    <property type="match status" value="1"/>
</dbReference>
<keyword evidence="3" id="KW-1003">Cell membrane</keyword>
<evidence type="ECO:0000256" key="1">
    <source>
        <dbReference type="ARBA" id="ARBA00004651"/>
    </source>
</evidence>
<sequence length="246" mass="26379">MKGSSMNNELPYLINIVLAMVLSLVIGIEREYNQKQAGVRTHTLVGLGSALFMVVSKHGFYDILGQTGIGLDPSRIAAQIVSGVGFLGAGLIFVRRDVVRGLTTAASIWLVAAVGMAAGAGMFIIAPGVVLVYLLVTLGIKPLTQRMPHAKGTRHSIRLRYRDGHGLLRDIISAVAAHGMKVSNLQILKSEQIELDTVDRVEDAGRFQDIVLEVDGSPNAVDNLLIALSSIDGVRQIALDREDSES</sequence>
<evidence type="ECO:0000256" key="3">
    <source>
        <dbReference type="ARBA" id="ARBA00022475"/>
    </source>
</evidence>
<evidence type="ECO:0000313" key="9">
    <source>
        <dbReference type="EMBL" id="ABY22053.1"/>
    </source>
</evidence>
<protein>
    <submittedName>
        <fullName evidence="9">MgtC family protein</fullName>
    </submittedName>
</protein>
<evidence type="ECO:0000256" key="6">
    <source>
        <dbReference type="ARBA" id="ARBA00023136"/>
    </source>
</evidence>
<feature type="domain" description="ACT" evidence="8">
    <location>
        <begin position="156"/>
        <end position="242"/>
    </location>
</feature>
<dbReference type="Proteomes" id="UP000002007">
    <property type="component" value="Chromosome"/>
</dbReference>
<dbReference type="InterPro" id="IPR003416">
    <property type="entry name" value="MgtC/SapB/SrpB/YhiD_fam"/>
</dbReference>
<evidence type="ECO:0000256" key="2">
    <source>
        <dbReference type="ARBA" id="ARBA00009298"/>
    </source>
</evidence>
<dbReference type="AlphaFoldDB" id="A9WMC4"/>
<dbReference type="KEGG" id="rsa:RSal33209_0297"/>
<dbReference type="HOGENOM" id="CLU_079292_0_1_11"/>
<evidence type="ECO:0000313" key="10">
    <source>
        <dbReference type="Proteomes" id="UP000002007"/>
    </source>
</evidence>
<dbReference type="STRING" id="288705.RSal33209_0297"/>
<dbReference type="InterPro" id="IPR049177">
    <property type="entry name" value="MgtC_SapB_SrpB_YhiD_N"/>
</dbReference>
<evidence type="ECO:0000256" key="5">
    <source>
        <dbReference type="ARBA" id="ARBA00022989"/>
    </source>
</evidence>
<dbReference type="EMBL" id="CP000910">
    <property type="protein sequence ID" value="ABY22053.1"/>
    <property type="molecule type" value="Genomic_DNA"/>
</dbReference>
<keyword evidence="6 7" id="KW-0472">Membrane</keyword>
<proteinExistence type="inferred from homology"/>
<dbReference type="InterPro" id="IPR002912">
    <property type="entry name" value="ACT_dom"/>
</dbReference>